<organism evidence="1 2">
    <name type="scientific">Hyalomma asiaticum</name>
    <name type="common">Tick</name>
    <dbReference type="NCBI Taxonomy" id="266040"/>
    <lineage>
        <taxon>Eukaryota</taxon>
        <taxon>Metazoa</taxon>
        <taxon>Ecdysozoa</taxon>
        <taxon>Arthropoda</taxon>
        <taxon>Chelicerata</taxon>
        <taxon>Arachnida</taxon>
        <taxon>Acari</taxon>
        <taxon>Parasitiformes</taxon>
        <taxon>Ixodida</taxon>
        <taxon>Ixodoidea</taxon>
        <taxon>Ixodidae</taxon>
        <taxon>Hyalomminae</taxon>
        <taxon>Hyalomma</taxon>
    </lineage>
</organism>
<evidence type="ECO:0000313" key="1">
    <source>
        <dbReference type="EMBL" id="KAH6923672.1"/>
    </source>
</evidence>
<dbReference type="EMBL" id="CM023488">
    <property type="protein sequence ID" value="KAH6923672.1"/>
    <property type="molecule type" value="Genomic_DNA"/>
</dbReference>
<gene>
    <name evidence="1" type="ORF">HPB50_004564</name>
</gene>
<comment type="caution">
    <text evidence="1">The sequence shown here is derived from an EMBL/GenBank/DDBJ whole genome shotgun (WGS) entry which is preliminary data.</text>
</comment>
<name>A0ACB7RL63_HYAAI</name>
<reference evidence="1" key="1">
    <citation type="submission" date="2020-05" db="EMBL/GenBank/DDBJ databases">
        <title>Large-scale comparative analyses of tick genomes elucidate their genetic diversity and vector capacities.</title>
        <authorList>
            <person name="Jia N."/>
            <person name="Wang J."/>
            <person name="Shi W."/>
            <person name="Du L."/>
            <person name="Sun Y."/>
            <person name="Zhan W."/>
            <person name="Jiang J."/>
            <person name="Wang Q."/>
            <person name="Zhang B."/>
            <person name="Ji P."/>
            <person name="Sakyi L.B."/>
            <person name="Cui X."/>
            <person name="Yuan T."/>
            <person name="Jiang B."/>
            <person name="Yang W."/>
            <person name="Lam T.T.-Y."/>
            <person name="Chang Q."/>
            <person name="Ding S."/>
            <person name="Wang X."/>
            <person name="Zhu J."/>
            <person name="Ruan X."/>
            <person name="Zhao L."/>
            <person name="Wei J."/>
            <person name="Que T."/>
            <person name="Du C."/>
            <person name="Cheng J."/>
            <person name="Dai P."/>
            <person name="Han X."/>
            <person name="Huang E."/>
            <person name="Gao Y."/>
            <person name="Liu J."/>
            <person name="Shao H."/>
            <person name="Ye R."/>
            <person name="Li L."/>
            <person name="Wei W."/>
            <person name="Wang X."/>
            <person name="Wang C."/>
            <person name="Yang T."/>
            <person name="Huo Q."/>
            <person name="Li W."/>
            <person name="Guo W."/>
            <person name="Chen H."/>
            <person name="Zhou L."/>
            <person name="Ni X."/>
            <person name="Tian J."/>
            <person name="Zhou Y."/>
            <person name="Sheng Y."/>
            <person name="Liu T."/>
            <person name="Pan Y."/>
            <person name="Xia L."/>
            <person name="Li J."/>
            <person name="Zhao F."/>
            <person name="Cao W."/>
        </authorList>
    </citation>
    <scope>NUCLEOTIDE SEQUENCE</scope>
    <source>
        <strain evidence="1">Hyas-2018</strain>
    </source>
</reference>
<dbReference type="Proteomes" id="UP000821845">
    <property type="component" value="Chromosome 8"/>
</dbReference>
<accession>A0ACB7RL63</accession>
<protein>
    <submittedName>
        <fullName evidence="1">Uncharacterized protein</fullName>
    </submittedName>
</protein>
<proteinExistence type="predicted"/>
<evidence type="ECO:0000313" key="2">
    <source>
        <dbReference type="Proteomes" id="UP000821845"/>
    </source>
</evidence>
<sequence length="276" mass="30693">MSDHQETATTTTTATSPTTTSTTNSVKMTPAMEAAELLGELFPEAPRRVVQREWPVMEAAPVGKDRHTRVPSALQRRDPKLAYLLCITAVAIFAVIVIGVAMIRRAPEKQVTHGYPQRATPRVQEAETETYIQAFKSVGRRLGIFGVIDVYSRHLPVKKPNKEDEESQASAAALRHDQVGPDAVQEATDFVGRGAGPKRRNAERRLPKNSLICVVGEGYSRESMVFPPDGLCTIVFFNSLLTRNQLSPPFQDDLVYFMETARSHKRTEYGVGFDYE</sequence>
<keyword evidence="2" id="KW-1185">Reference proteome</keyword>